<keyword evidence="7 8" id="KW-0472">Membrane</keyword>
<evidence type="ECO:0000256" key="4">
    <source>
        <dbReference type="ARBA" id="ARBA00022692"/>
    </source>
</evidence>
<name>A0A0K2ZBT2_9XANT</name>
<evidence type="ECO:0000256" key="8">
    <source>
        <dbReference type="SAM" id="Phobius"/>
    </source>
</evidence>
<reference evidence="10" key="1">
    <citation type="submission" date="2015-07" db="EMBL/GenBank/DDBJ databases">
        <authorList>
            <person name="Wibberg D."/>
        </authorList>
    </citation>
    <scope>NUCLEOTIDE SEQUENCE [LARGE SCALE GENOMIC DNA]</scope>
</reference>
<evidence type="ECO:0000256" key="3">
    <source>
        <dbReference type="ARBA" id="ARBA00022475"/>
    </source>
</evidence>
<sequence>MGANDLVRYTSDALMLCLMVSLPVVLVAAASGLVIAFFQAVLSLQDASISFALKLIVVVVSLLIAAPWGAGAVLEFAKTMFGAAFP</sequence>
<keyword evidence="6" id="KW-0843">Virulence</keyword>
<comment type="similarity">
    <text evidence="2">Belongs to the FliQ/MopD/SpaQ family.</text>
</comment>
<evidence type="ECO:0000256" key="1">
    <source>
        <dbReference type="ARBA" id="ARBA00004651"/>
    </source>
</evidence>
<keyword evidence="3" id="KW-1003">Cell membrane</keyword>
<dbReference type="GO" id="GO:0005886">
    <property type="term" value="C:plasma membrane"/>
    <property type="evidence" value="ECO:0007669"/>
    <property type="project" value="UniProtKB-SubCell"/>
</dbReference>
<dbReference type="NCBIfam" id="TIGR01403">
    <property type="entry name" value="fliQ_rel_III"/>
    <property type="match status" value="1"/>
</dbReference>
<dbReference type="Pfam" id="PF01313">
    <property type="entry name" value="Bac_export_3"/>
    <property type="match status" value="1"/>
</dbReference>
<gene>
    <name evidence="9" type="ORF">XTALMG727_0169</name>
</gene>
<keyword evidence="10" id="KW-1185">Reference proteome</keyword>
<dbReference type="GO" id="GO:0009306">
    <property type="term" value="P:protein secretion"/>
    <property type="evidence" value="ECO:0007669"/>
    <property type="project" value="InterPro"/>
</dbReference>
<evidence type="ECO:0000313" key="10">
    <source>
        <dbReference type="Proteomes" id="UP000046187"/>
    </source>
</evidence>
<comment type="subcellular location">
    <subcellularLocation>
        <location evidence="1">Cell membrane</location>
        <topology evidence="1">Multi-pass membrane protein</topology>
    </subcellularLocation>
</comment>
<feature type="transmembrane region" description="Helical" evidence="8">
    <location>
        <begin position="51"/>
        <end position="70"/>
    </location>
</feature>
<proteinExistence type="inferred from homology"/>
<keyword evidence="5 8" id="KW-1133">Transmembrane helix</keyword>
<evidence type="ECO:0000256" key="5">
    <source>
        <dbReference type="ARBA" id="ARBA00022989"/>
    </source>
</evidence>
<evidence type="ECO:0000256" key="2">
    <source>
        <dbReference type="ARBA" id="ARBA00006156"/>
    </source>
</evidence>
<evidence type="ECO:0000313" key="9">
    <source>
        <dbReference type="EMBL" id="CTP82333.1"/>
    </source>
</evidence>
<organism evidence="9 10">
    <name type="scientific">Xanthomonas graminis pv. arrhenatheri LMG 727</name>
    <dbReference type="NCBI Taxonomy" id="1195923"/>
    <lineage>
        <taxon>Bacteria</taxon>
        <taxon>Pseudomonadati</taxon>
        <taxon>Pseudomonadota</taxon>
        <taxon>Gammaproteobacteria</taxon>
        <taxon>Lysobacterales</taxon>
        <taxon>Lysobacteraceae</taxon>
        <taxon>Xanthomonas</taxon>
        <taxon>Xanthomonas translucens group</taxon>
        <taxon>Xanthomonas graminis</taxon>
    </lineage>
</organism>
<keyword evidence="4 8" id="KW-0812">Transmembrane</keyword>
<dbReference type="InterPro" id="IPR002191">
    <property type="entry name" value="Bac_export_3"/>
</dbReference>
<evidence type="ECO:0000256" key="7">
    <source>
        <dbReference type="ARBA" id="ARBA00023136"/>
    </source>
</evidence>
<protein>
    <submittedName>
        <fullName evidence="9">Putative membrane protein</fullName>
    </submittedName>
</protein>
<dbReference type="AlphaFoldDB" id="A0A0K2ZBT2"/>
<accession>A0A0K2ZBT2</accession>
<feature type="transmembrane region" description="Helical" evidence="8">
    <location>
        <begin position="13"/>
        <end position="39"/>
    </location>
</feature>
<dbReference type="PANTHER" id="PTHR34040:SF7">
    <property type="entry name" value="SURFACE PRESENTATION OF ANTIGENS PROTEIN SPAQ"/>
    <property type="match status" value="1"/>
</dbReference>
<dbReference type="EMBL" id="CXOI01000004">
    <property type="protein sequence ID" value="CTP82333.1"/>
    <property type="molecule type" value="Genomic_DNA"/>
</dbReference>
<evidence type="ECO:0000256" key="6">
    <source>
        <dbReference type="ARBA" id="ARBA00023026"/>
    </source>
</evidence>
<dbReference type="PANTHER" id="PTHR34040">
    <property type="entry name" value="FLAGELLAR BIOSYNTHETIC PROTEIN FLIQ"/>
    <property type="match status" value="1"/>
</dbReference>
<dbReference type="InterPro" id="IPR006306">
    <property type="entry name" value="T3SS_HrpO"/>
</dbReference>
<dbReference type="Proteomes" id="UP000046187">
    <property type="component" value="Unassembled WGS sequence"/>
</dbReference>
<dbReference type="PRINTS" id="PR00952">
    <property type="entry name" value="TYPE3IMQPROT"/>
</dbReference>
<dbReference type="RefSeq" id="WP_053833853.1">
    <property type="nucleotide sequence ID" value="NZ_CXOI01000004.1"/>
</dbReference>